<protein>
    <submittedName>
        <fullName evidence="2">GNAT family N-acetyltransferase</fullName>
    </submittedName>
</protein>
<keyword evidence="3" id="KW-1185">Reference proteome</keyword>
<dbReference type="Proteomes" id="UP001430614">
    <property type="component" value="Unassembled WGS sequence"/>
</dbReference>
<gene>
    <name evidence="2" type="ORF">LJ655_29600</name>
</gene>
<dbReference type="EMBL" id="JAJITC010000032">
    <property type="protein sequence ID" value="MCC8405960.1"/>
    <property type="molecule type" value="Genomic_DNA"/>
</dbReference>
<proteinExistence type="predicted"/>
<dbReference type="InterPro" id="IPR000182">
    <property type="entry name" value="GNAT_dom"/>
</dbReference>
<dbReference type="CDD" id="cd04301">
    <property type="entry name" value="NAT_SF"/>
    <property type="match status" value="1"/>
</dbReference>
<reference evidence="2 3" key="1">
    <citation type="submission" date="2021-11" db="EMBL/GenBank/DDBJ databases">
        <authorList>
            <person name="Oh E.-T."/>
            <person name="Kim S.-B."/>
        </authorList>
    </citation>
    <scope>NUCLEOTIDE SEQUENCE [LARGE SCALE GENOMIC DNA]</scope>
    <source>
        <strain evidence="2 3">MMS20-SJTN17</strain>
    </source>
</reference>
<name>A0ABS8KMF5_9BURK</name>
<sequence>MMSILLRPITSDDGVITLRQMPSSAVDRQALFALYELSLHEHVEQTFGWDENFQRERFNTSYFDPDFISISLGSLAVGYVSLKDEVERVHLSLLLLQPEYRGRGIGRRTMHMLMARVSESARPLTLSCFLCNHGAIRFYQKLGFSVVSKDEHFVTYRSPALR</sequence>
<organism evidence="2 3">
    <name type="scientific">Paraburkholderia translucens</name>
    <dbReference type="NCBI Taxonomy" id="2886945"/>
    <lineage>
        <taxon>Bacteria</taxon>
        <taxon>Pseudomonadati</taxon>
        <taxon>Pseudomonadota</taxon>
        <taxon>Betaproteobacteria</taxon>
        <taxon>Burkholderiales</taxon>
        <taxon>Burkholderiaceae</taxon>
        <taxon>Paraburkholderia</taxon>
    </lineage>
</organism>
<feature type="domain" description="N-acetyltransferase" evidence="1">
    <location>
        <begin position="16"/>
        <end position="162"/>
    </location>
</feature>
<dbReference type="PROSITE" id="PS51186">
    <property type="entry name" value="GNAT"/>
    <property type="match status" value="1"/>
</dbReference>
<accession>A0ABS8KMF5</accession>
<evidence type="ECO:0000259" key="1">
    <source>
        <dbReference type="PROSITE" id="PS51186"/>
    </source>
</evidence>
<comment type="caution">
    <text evidence="2">The sequence shown here is derived from an EMBL/GenBank/DDBJ whole genome shotgun (WGS) entry which is preliminary data.</text>
</comment>
<dbReference type="InterPro" id="IPR016181">
    <property type="entry name" value="Acyl_CoA_acyltransferase"/>
</dbReference>
<dbReference type="Pfam" id="PF00583">
    <property type="entry name" value="Acetyltransf_1"/>
    <property type="match status" value="1"/>
</dbReference>
<dbReference type="RefSeq" id="WP_230564712.1">
    <property type="nucleotide sequence ID" value="NZ_JAJITC010000032.1"/>
</dbReference>
<evidence type="ECO:0000313" key="2">
    <source>
        <dbReference type="EMBL" id="MCC8405960.1"/>
    </source>
</evidence>
<dbReference type="Gene3D" id="3.40.630.30">
    <property type="match status" value="1"/>
</dbReference>
<evidence type="ECO:0000313" key="3">
    <source>
        <dbReference type="Proteomes" id="UP001430614"/>
    </source>
</evidence>
<dbReference type="SUPFAM" id="SSF55729">
    <property type="entry name" value="Acyl-CoA N-acyltransferases (Nat)"/>
    <property type="match status" value="1"/>
</dbReference>